<dbReference type="HAMAP" id="MF_01220_B">
    <property type="entry name" value="PyrH_B"/>
    <property type="match status" value="1"/>
</dbReference>
<dbReference type="GO" id="GO:0033862">
    <property type="term" value="F:UMP kinase activity"/>
    <property type="evidence" value="ECO:0007669"/>
    <property type="project" value="UniProtKB-EC"/>
</dbReference>
<dbReference type="RefSeq" id="WP_071456565.1">
    <property type="nucleotide sequence ID" value="NZ_CABJEN010000003.1"/>
</dbReference>
<evidence type="ECO:0000256" key="3">
    <source>
        <dbReference type="ARBA" id="ARBA00007614"/>
    </source>
</evidence>
<dbReference type="Pfam" id="PF00696">
    <property type="entry name" value="AA_kinase"/>
    <property type="match status" value="1"/>
</dbReference>
<dbReference type="Proteomes" id="UP000191200">
    <property type="component" value="Chromosome"/>
</dbReference>
<evidence type="ECO:0000313" key="16">
    <source>
        <dbReference type="Proteomes" id="UP000191200"/>
    </source>
</evidence>
<dbReference type="PIRSF" id="PIRSF005650">
    <property type="entry name" value="Uridylate_kin"/>
    <property type="match status" value="1"/>
</dbReference>
<dbReference type="InterPro" id="IPR015963">
    <property type="entry name" value="Uridylate_kinase_bac"/>
</dbReference>
<proteinExistence type="inferred from homology"/>
<evidence type="ECO:0000259" key="14">
    <source>
        <dbReference type="Pfam" id="PF00696"/>
    </source>
</evidence>
<keyword evidence="4 13" id="KW-0963">Cytoplasm</keyword>
<feature type="region of interest" description="Involved in allosteric activation by GTP" evidence="13">
    <location>
        <begin position="20"/>
        <end position="25"/>
    </location>
</feature>
<dbReference type="NCBIfam" id="TIGR02075">
    <property type="entry name" value="pyrH_bact"/>
    <property type="match status" value="1"/>
</dbReference>
<comment type="pathway">
    <text evidence="2 13">Pyrimidine metabolism; CTP biosynthesis via de novo pathway; UDP from UMP (UMPK route): step 1/1.</text>
</comment>
<dbReference type="OrthoDB" id="9807458at2"/>
<evidence type="ECO:0000256" key="1">
    <source>
        <dbReference type="ARBA" id="ARBA00004496"/>
    </source>
</evidence>
<dbReference type="InterPro" id="IPR036393">
    <property type="entry name" value="AceGlu_kinase-like_sf"/>
</dbReference>
<feature type="binding site" evidence="13">
    <location>
        <begin position="135"/>
        <end position="142"/>
    </location>
    <ligand>
        <name>UMP</name>
        <dbReference type="ChEBI" id="CHEBI:57865"/>
    </ligand>
</feature>
<dbReference type="KEGG" id="vte:BHY08_03530"/>
<reference evidence="15 16" key="1">
    <citation type="submission" date="2016-09" db="EMBL/GenBank/DDBJ databases">
        <title>Vagococcus teuberi sp. nov., isolated from the Malian artisanal sour milk fene.</title>
        <authorList>
            <person name="Wullschleger S."/>
            <person name="Seifert C."/>
            <person name="Baumgartner S."/>
            <person name="Lacroix C."/>
            <person name="Bonfoh B."/>
            <person name="Stevens M.J."/>
            <person name="Meile L."/>
        </authorList>
    </citation>
    <scope>NUCLEOTIDE SEQUENCE [LARGE SCALE GENOMIC DNA]</scope>
    <source>
        <strain evidence="15 16">DSM 21459</strain>
    </source>
</reference>
<dbReference type="InterPro" id="IPR001048">
    <property type="entry name" value="Asp/Glu/Uridylate_kinase"/>
</dbReference>
<comment type="subunit">
    <text evidence="13">Homohexamer.</text>
</comment>
<dbReference type="STRING" id="519472.BHY08_03530"/>
<accession>A0A1J0A4Y6</accession>
<keyword evidence="8 13" id="KW-0418">Kinase</keyword>
<organism evidence="15 16">
    <name type="scientific">Vagococcus teuberi</name>
    <dbReference type="NCBI Taxonomy" id="519472"/>
    <lineage>
        <taxon>Bacteria</taxon>
        <taxon>Bacillati</taxon>
        <taxon>Bacillota</taxon>
        <taxon>Bacilli</taxon>
        <taxon>Lactobacillales</taxon>
        <taxon>Enterococcaceae</taxon>
        <taxon>Vagococcus</taxon>
    </lineage>
</organism>
<evidence type="ECO:0000256" key="6">
    <source>
        <dbReference type="ARBA" id="ARBA00022679"/>
    </source>
</evidence>
<name>A0A1J0A4Y6_9ENTE</name>
<feature type="binding site" evidence="13">
    <location>
        <begin position="12"/>
        <end position="15"/>
    </location>
    <ligand>
        <name>ATP</name>
        <dbReference type="ChEBI" id="CHEBI:30616"/>
    </ligand>
</feature>
<feature type="binding site" evidence="13">
    <location>
        <position position="169"/>
    </location>
    <ligand>
        <name>ATP</name>
        <dbReference type="ChEBI" id="CHEBI:30616"/>
    </ligand>
</feature>
<comment type="function">
    <text evidence="12 13">Catalyzes the reversible phosphorylation of UMP to UDP.</text>
</comment>
<protein>
    <recommendedName>
        <fullName evidence="13">Uridylate kinase</fullName>
        <shortName evidence="13">UK</shortName>
        <ecNumber evidence="13">2.7.4.22</ecNumber>
    </recommendedName>
    <alternativeName>
        <fullName evidence="13">Uridine monophosphate kinase</fullName>
        <shortName evidence="13">UMP kinase</shortName>
        <shortName evidence="13">UMPK</shortName>
    </alternativeName>
</protein>
<dbReference type="EC" id="2.7.4.22" evidence="13"/>
<gene>
    <name evidence="13" type="primary">pyrH</name>
    <name evidence="15" type="ORF">BHY08_03530</name>
</gene>
<dbReference type="GO" id="GO:0044210">
    <property type="term" value="P:'de novo' CTP biosynthetic process"/>
    <property type="evidence" value="ECO:0007669"/>
    <property type="project" value="UniProtKB-UniRule"/>
</dbReference>
<dbReference type="CDD" id="cd04254">
    <property type="entry name" value="AAK_UMPK-PyrH-Ec"/>
    <property type="match status" value="1"/>
</dbReference>
<feature type="binding site" evidence="13">
    <location>
        <position position="54"/>
    </location>
    <ligand>
        <name>UMP</name>
        <dbReference type="ChEBI" id="CHEBI:57865"/>
    </ligand>
</feature>
<dbReference type="UniPathway" id="UPA00159">
    <property type="reaction ID" value="UER00275"/>
</dbReference>
<keyword evidence="9 13" id="KW-0067">ATP-binding</keyword>
<dbReference type="EMBL" id="CP017267">
    <property type="protein sequence ID" value="APB30985.1"/>
    <property type="molecule type" value="Genomic_DNA"/>
</dbReference>
<dbReference type="PANTHER" id="PTHR42833">
    <property type="entry name" value="URIDYLATE KINASE"/>
    <property type="match status" value="1"/>
</dbReference>
<dbReference type="FunFam" id="3.40.1160.10:FF:000001">
    <property type="entry name" value="Uridylate kinase"/>
    <property type="match status" value="1"/>
</dbReference>
<evidence type="ECO:0000256" key="5">
    <source>
        <dbReference type="ARBA" id="ARBA00022533"/>
    </source>
</evidence>
<dbReference type="GO" id="GO:0005737">
    <property type="term" value="C:cytoplasm"/>
    <property type="evidence" value="ECO:0007669"/>
    <property type="project" value="UniProtKB-SubCell"/>
</dbReference>
<dbReference type="SUPFAM" id="SSF53633">
    <property type="entry name" value="Carbamate kinase-like"/>
    <property type="match status" value="1"/>
</dbReference>
<comment type="activity regulation">
    <text evidence="13">Allosterically activated by GTP. Inhibited by UTP.</text>
</comment>
<keyword evidence="10 13" id="KW-0665">Pyrimidine biosynthesis</keyword>
<feature type="binding site" evidence="13">
    <location>
        <position position="59"/>
    </location>
    <ligand>
        <name>ATP</name>
        <dbReference type="ChEBI" id="CHEBI:30616"/>
    </ligand>
</feature>
<dbReference type="InterPro" id="IPR011817">
    <property type="entry name" value="Uridylate_kinase"/>
</dbReference>
<evidence type="ECO:0000256" key="13">
    <source>
        <dbReference type="HAMAP-Rule" id="MF_01220"/>
    </source>
</evidence>
<evidence type="ECO:0000256" key="7">
    <source>
        <dbReference type="ARBA" id="ARBA00022741"/>
    </source>
</evidence>
<feature type="binding site" evidence="13">
    <location>
        <position position="55"/>
    </location>
    <ligand>
        <name>ATP</name>
        <dbReference type="ChEBI" id="CHEBI:30616"/>
    </ligand>
</feature>
<feature type="binding site" evidence="13">
    <location>
        <position position="172"/>
    </location>
    <ligand>
        <name>ATP</name>
        <dbReference type="ChEBI" id="CHEBI:30616"/>
    </ligand>
</feature>
<feature type="binding site" evidence="13">
    <location>
        <position position="163"/>
    </location>
    <ligand>
        <name>ATP</name>
        <dbReference type="ChEBI" id="CHEBI:30616"/>
    </ligand>
</feature>
<keyword evidence="16" id="KW-1185">Reference proteome</keyword>
<evidence type="ECO:0000256" key="9">
    <source>
        <dbReference type="ARBA" id="ARBA00022840"/>
    </source>
</evidence>
<comment type="similarity">
    <text evidence="3 13">Belongs to the UMP kinase family.</text>
</comment>
<evidence type="ECO:0000256" key="10">
    <source>
        <dbReference type="ARBA" id="ARBA00022975"/>
    </source>
</evidence>
<feature type="binding site" evidence="13">
    <location>
        <position position="74"/>
    </location>
    <ligand>
        <name>UMP</name>
        <dbReference type="ChEBI" id="CHEBI:57865"/>
    </ligand>
</feature>
<comment type="subcellular location">
    <subcellularLocation>
        <location evidence="1 13">Cytoplasm</location>
    </subcellularLocation>
</comment>
<dbReference type="AlphaFoldDB" id="A0A1J0A4Y6"/>
<dbReference type="Gene3D" id="3.40.1160.10">
    <property type="entry name" value="Acetylglutamate kinase-like"/>
    <property type="match status" value="1"/>
</dbReference>
<dbReference type="GO" id="GO:0006225">
    <property type="term" value="P:UDP biosynthetic process"/>
    <property type="evidence" value="ECO:0007669"/>
    <property type="project" value="TreeGrafter"/>
</dbReference>
<dbReference type="PANTHER" id="PTHR42833:SF4">
    <property type="entry name" value="URIDYLATE KINASE PUMPKIN, CHLOROPLASTIC"/>
    <property type="match status" value="1"/>
</dbReference>
<evidence type="ECO:0000256" key="2">
    <source>
        <dbReference type="ARBA" id="ARBA00004791"/>
    </source>
</evidence>
<dbReference type="GO" id="GO:0005524">
    <property type="term" value="F:ATP binding"/>
    <property type="evidence" value="ECO:0007669"/>
    <property type="project" value="UniProtKB-KW"/>
</dbReference>
<evidence type="ECO:0000256" key="4">
    <source>
        <dbReference type="ARBA" id="ARBA00022490"/>
    </source>
</evidence>
<comment type="catalytic activity">
    <reaction evidence="11 13">
        <text>UMP + ATP = UDP + ADP</text>
        <dbReference type="Rhea" id="RHEA:24400"/>
        <dbReference type="ChEBI" id="CHEBI:30616"/>
        <dbReference type="ChEBI" id="CHEBI:57865"/>
        <dbReference type="ChEBI" id="CHEBI:58223"/>
        <dbReference type="ChEBI" id="CHEBI:456216"/>
        <dbReference type="EC" id="2.7.4.22"/>
    </reaction>
</comment>
<evidence type="ECO:0000256" key="8">
    <source>
        <dbReference type="ARBA" id="ARBA00022777"/>
    </source>
</evidence>
<comment type="caution">
    <text evidence="13">Lacks conserved residue(s) required for the propagation of feature annotation.</text>
</comment>
<evidence type="ECO:0000256" key="11">
    <source>
        <dbReference type="ARBA" id="ARBA00047767"/>
    </source>
</evidence>
<keyword evidence="5 13" id="KW-0021">Allosteric enzyme</keyword>
<keyword evidence="6 13" id="KW-0808">Transferase</keyword>
<feature type="domain" description="Aspartate/glutamate/uridylate kinase" evidence="14">
    <location>
        <begin position="8"/>
        <end position="217"/>
    </location>
</feature>
<evidence type="ECO:0000256" key="12">
    <source>
        <dbReference type="ARBA" id="ARBA00054149"/>
    </source>
</evidence>
<evidence type="ECO:0000313" key="15">
    <source>
        <dbReference type="EMBL" id="APB30985.1"/>
    </source>
</evidence>
<sequence length="240" mass="26049">MVEPKYRRVLLKVSGEALAGEKGFGINPSVVNGLVKEIKEIHALGVEVAIVVGGGNIWRGNIGAEMGMERSQADYMGMLATVMNGLALQDTLENLGVPTRVQTSIEMRQIAEPYIRRRAIRHLEKRRVVIFAGGTGNPYFTTDTTAALRAVEIGADVILMAKNNVDGVYSADPKLDMNATKFEELTHMEVISKGLSVMDSTASSLSMDNDIPLVVFNMNEPGNIKRVCLGEQIGTTVRGK</sequence>
<keyword evidence="7 13" id="KW-0547">Nucleotide-binding</keyword>